<evidence type="ECO:0000313" key="2">
    <source>
        <dbReference type="EMBL" id="KKL13152.1"/>
    </source>
</evidence>
<dbReference type="InterPro" id="IPR055385">
    <property type="entry name" value="GpJ_HDII-ins2"/>
</dbReference>
<organism evidence="2">
    <name type="scientific">marine sediment metagenome</name>
    <dbReference type="NCBI Taxonomy" id="412755"/>
    <lineage>
        <taxon>unclassified sequences</taxon>
        <taxon>metagenomes</taxon>
        <taxon>ecological metagenomes</taxon>
    </lineage>
</organism>
<comment type="caution">
    <text evidence="2">The sequence shown here is derived from an EMBL/GenBank/DDBJ whole genome shotgun (WGS) entry which is preliminary data.</text>
</comment>
<proteinExistence type="predicted"/>
<dbReference type="EMBL" id="LAZR01040976">
    <property type="protein sequence ID" value="KKL13152.1"/>
    <property type="molecule type" value="Genomic_DNA"/>
</dbReference>
<feature type="domain" description="Tip attachment protein J HDII-ins2" evidence="1">
    <location>
        <begin position="280"/>
        <end position="330"/>
    </location>
</feature>
<evidence type="ECO:0000259" key="1">
    <source>
        <dbReference type="Pfam" id="PF24801"/>
    </source>
</evidence>
<accession>A0A0F9BH54</accession>
<feature type="non-terminal residue" evidence="2">
    <location>
        <position position="488"/>
    </location>
</feature>
<dbReference type="AlphaFoldDB" id="A0A0F9BH54"/>
<name>A0A0F9BH54_9ZZZZ</name>
<gene>
    <name evidence="2" type="ORF">LCGC14_2528620</name>
</gene>
<sequence length="488" mass="54069">YKDYMAIRFRTTNTLPNPLIVDQIYYIINATLTQIELTKIKGSSTDRIVFIDGGTGTHTGYPTIALYPQDIFEESLSINLLQVDNWTNRTSQPNTTEISVDITFPFGLVVVDDAGTRLNRSVSLQIQYAKSGTSPLVWEIGDSGRTIAQKDFQIVRPTTELIYTGAGDPVNPDGSYSLVNTGRNYKIGMYRSTGELKLFSGELQFSAISSEKKLPSSPIDYLPIVKFLTRSGVGISNIVDIRLAQSPFSSPSDFLGTALGSDGIRIASGTIDKFVKIFTDRRGIAIRKTIRIPLPEIGQYDVRIRRTKSDTDDIQIADDSYWTAIRSIQNAFPVEKRGVALTALVIKATDQLSGVVDTFTGLAQALMLDYDNTLSPPAWVERITTNPASAYRRALQGIENPKPLSDSEIDLPGIEAWHVASQIAPYEFNMVRDFPSSVYELLRDIALSGRATPTIKDGKWSIVRDLLQTVPIQHFTPRNSFNFSGNKT</sequence>
<reference evidence="2" key="1">
    <citation type="journal article" date="2015" name="Nature">
        <title>Complex archaea that bridge the gap between prokaryotes and eukaryotes.</title>
        <authorList>
            <person name="Spang A."/>
            <person name="Saw J.H."/>
            <person name="Jorgensen S.L."/>
            <person name="Zaremba-Niedzwiedzka K."/>
            <person name="Martijn J."/>
            <person name="Lind A.E."/>
            <person name="van Eijk R."/>
            <person name="Schleper C."/>
            <person name="Guy L."/>
            <person name="Ettema T.J."/>
        </authorList>
    </citation>
    <scope>NUCLEOTIDE SEQUENCE</scope>
</reference>
<feature type="non-terminal residue" evidence="2">
    <location>
        <position position="1"/>
    </location>
</feature>
<feature type="domain" description="Tip attachment protein J HDII-ins2" evidence="1">
    <location>
        <begin position="73"/>
        <end position="134"/>
    </location>
</feature>
<dbReference type="Pfam" id="PF24801">
    <property type="entry name" value="FNIII-A_GpJ"/>
    <property type="match status" value="2"/>
</dbReference>
<protein>
    <recommendedName>
        <fullName evidence="1">Tip attachment protein J HDII-ins2 domain-containing protein</fullName>
    </recommendedName>
</protein>